<protein>
    <submittedName>
        <fullName evidence="1">Uncharacterized protein</fullName>
    </submittedName>
</protein>
<organism evidence="1 2">
    <name type="scientific">Neisseria lactamica ATCC 23970</name>
    <dbReference type="NCBI Taxonomy" id="546265"/>
    <lineage>
        <taxon>Bacteria</taxon>
        <taxon>Pseudomonadati</taxon>
        <taxon>Pseudomonadota</taxon>
        <taxon>Betaproteobacteria</taxon>
        <taxon>Neisseriales</taxon>
        <taxon>Neisseriaceae</taxon>
        <taxon>Neisseria</taxon>
    </lineage>
</organism>
<proteinExistence type="predicted"/>
<reference evidence="1 2" key="1">
    <citation type="submission" date="2009-10" db="EMBL/GenBank/DDBJ databases">
        <authorList>
            <person name="Weinstock G."/>
            <person name="Sodergren E."/>
            <person name="Clifton S."/>
            <person name="Fulton L."/>
            <person name="Fulton B."/>
            <person name="Courtney L."/>
            <person name="Fronick C."/>
            <person name="Harrison M."/>
            <person name="Strong C."/>
            <person name="Farmer C."/>
            <person name="Delahaunty K."/>
            <person name="Markovic C."/>
            <person name="Hall O."/>
            <person name="Minx P."/>
            <person name="Tomlinson C."/>
            <person name="Mitreva M."/>
            <person name="Nelson J."/>
            <person name="Hou S."/>
            <person name="Wollam A."/>
            <person name="Pepin K.H."/>
            <person name="Johnson M."/>
            <person name="Bhonagiri V."/>
            <person name="Nash W.E."/>
            <person name="Warren W."/>
            <person name="Chinwalla A."/>
            <person name="Mardis E.R."/>
            <person name="Wilson R.K."/>
        </authorList>
    </citation>
    <scope>NUCLEOTIDE SEQUENCE [LARGE SCALE GENOMIC DNA]</scope>
    <source>
        <strain evidence="1 2">ATCC 23970</strain>
    </source>
</reference>
<evidence type="ECO:0000313" key="1">
    <source>
        <dbReference type="EMBL" id="EEZ74592.1"/>
    </source>
</evidence>
<sequence length="52" mass="5764">MASYQRLIVIAPSNSLYLGSIRRSGIDCALTRWLGGVKQRPSETIFCFQTAS</sequence>
<accession>D0WCT2</accession>
<gene>
    <name evidence="1" type="ORF">NEILACOT_05366</name>
</gene>
<name>D0WCT2_NEILA</name>
<dbReference type="Proteomes" id="UP000003843">
    <property type="component" value="Unassembled WGS sequence"/>
</dbReference>
<dbReference type="EMBL" id="ACEQ02000036">
    <property type="protein sequence ID" value="EEZ74592.1"/>
    <property type="molecule type" value="Genomic_DNA"/>
</dbReference>
<dbReference type="AlphaFoldDB" id="D0WCT2"/>
<evidence type="ECO:0000313" key="2">
    <source>
        <dbReference type="Proteomes" id="UP000003843"/>
    </source>
</evidence>
<comment type="caution">
    <text evidence="1">The sequence shown here is derived from an EMBL/GenBank/DDBJ whole genome shotgun (WGS) entry which is preliminary data.</text>
</comment>